<dbReference type="SUPFAM" id="SSF49452">
    <property type="entry name" value="Starch-binding domain-like"/>
    <property type="match status" value="1"/>
</dbReference>
<protein>
    <submittedName>
        <fullName evidence="2">Carboxypeptidase regulatory-like domain-containing protein</fullName>
    </submittedName>
</protein>
<name>A0AAP2DLX6_9BACT</name>
<comment type="caution">
    <text evidence="2">The sequence shown here is derived from an EMBL/GenBank/DDBJ whole genome shotgun (WGS) entry which is preliminary data.</text>
</comment>
<keyword evidence="3" id="KW-1185">Reference proteome</keyword>
<keyword evidence="2" id="KW-0121">Carboxypeptidase</keyword>
<dbReference type="InterPro" id="IPR026444">
    <property type="entry name" value="Secre_tail"/>
</dbReference>
<evidence type="ECO:0000313" key="3">
    <source>
        <dbReference type="Proteomes" id="UP001319200"/>
    </source>
</evidence>
<dbReference type="Pfam" id="PF13620">
    <property type="entry name" value="CarboxypepD_reg"/>
    <property type="match status" value="1"/>
</dbReference>
<dbReference type="InterPro" id="IPR001611">
    <property type="entry name" value="Leu-rich_rpt"/>
</dbReference>
<reference evidence="2 3" key="1">
    <citation type="submission" date="2021-05" db="EMBL/GenBank/DDBJ databases">
        <title>A Polyphasic approach of four new species of the genus Ohtaekwangia: Ohtaekwangia histidinii sp. nov., Ohtaekwangia cretensis sp. nov., Ohtaekwangia indiensis sp. nov., Ohtaekwangia reichenbachii sp. nov. from diverse environment.</title>
        <authorList>
            <person name="Octaviana S."/>
        </authorList>
    </citation>
    <scope>NUCLEOTIDE SEQUENCE [LARGE SCALE GENOMIC DNA]</scope>
    <source>
        <strain evidence="2 3">PWU4</strain>
    </source>
</reference>
<evidence type="ECO:0000259" key="1">
    <source>
        <dbReference type="Pfam" id="PF18962"/>
    </source>
</evidence>
<sequence length="797" mass="84574">MIRSLLILILLLAGLNGYAQFITNSGIPITNGALVTTNGSWTSDAGTVIVNNGVISTTESFVNNGSLDPVSTGGFILRFATDKNFNAGGSRMGFLVKDGAGTALVSRTISVRDSLVLKNGLTRLLSATDTVFAGPGARVSSNPSSYVEGLVARAGNGDLVFPVGRNGMYLPLKLYRMQAQRATVSLIDAPAGYSAGPGLDSLINFPYAWKVHEKAKTDTAAYVEVSYPNTLPIGANPIVVREVAGLKYASMGARFTSNTSGRVTVRSYSKRLTGMFTVANGFKVDLVTDSLALVALYQSTGGPSWSLKNNWLTGKIDTWSGVTVNGQSITALSLPANKLTGAIPDALVDIDALQTIDLSGNSITAIPDFTLNDQISALNVSNNKLSFASLEPNASVPGLNYSTQAALGTASESLIAAGAPVQLTVNAGGSKSQYQWKRNGQAVAGATAPVYAIASISRTNMGEYVAEVTNPLLPGLTLKSAPQRALAYANVSGKLMVAQNEAATKGSLTLFRVTPAAYDTIGTVQVQADGSYTFQKVVLDDYQLLGFADTLAYSRALPTYYRNTIFWEEADVVPVENNLNGLTIVSALKPAPASGRGSISGYLEEDDGNARLSEAQRVKRIEGAGVSVRRVERTGRGKEEILVLVAYVFTDENGEFTLPNLPPAEYRLNIQYPGYPMDESSFITIPLGTALQSQVSVEAVVQNGKINVRKRVITGIAETRQYAQVYPNPAVDFIHLKFEGATDRQISLVDLNGSAVVTTASQDAEAVVDVRRAHPGIYLLLVKEKGVAVKTFKVSIE</sequence>
<dbReference type="Gene3D" id="2.60.40.10">
    <property type="entry name" value="Immunoglobulins"/>
    <property type="match status" value="1"/>
</dbReference>
<dbReference type="Proteomes" id="UP001319200">
    <property type="component" value="Unassembled WGS sequence"/>
</dbReference>
<feature type="domain" description="Secretion system C-terminal sorting" evidence="1">
    <location>
        <begin position="725"/>
        <end position="790"/>
    </location>
</feature>
<accession>A0AAP2DLX6</accession>
<dbReference type="RefSeq" id="WP_254163783.1">
    <property type="nucleotide sequence ID" value="NZ_JAHESF010000012.1"/>
</dbReference>
<dbReference type="GO" id="GO:0030246">
    <property type="term" value="F:carbohydrate binding"/>
    <property type="evidence" value="ECO:0007669"/>
    <property type="project" value="InterPro"/>
</dbReference>
<dbReference type="SUPFAM" id="SSF52058">
    <property type="entry name" value="L domain-like"/>
    <property type="match status" value="1"/>
</dbReference>
<dbReference type="NCBIfam" id="TIGR04183">
    <property type="entry name" value="Por_Secre_tail"/>
    <property type="match status" value="1"/>
</dbReference>
<dbReference type="Pfam" id="PF18962">
    <property type="entry name" value="Por_Secre_tail"/>
    <property type="match status" value="1"/>
</dbReference>
<keyword evidence="2" id="KW-0378">Hydrolase</keyword>
<dbReference type="InterPro" id="IPR013784">
    <property type="entry name" value="Carb-bd-like_fold"/>
</dbReference>
<dbReference type="Gene3D" id="2.60.40.1120">
    <property type="entry name" value="Carboxypeptidase-like, regulatory domain"/>
    <property type="match status" value="1"/>
</dbReference>
<dbReference type="InterPro" id="IPR032675">
    <property type="entry name" value="LRR_dom_sf"/>
</dbReference>
<dbReference type="InterPro" id="IPR013783">
    <property type="entry name" value="Ig-like_fold"/>
</dbReference>
<dbReference type="AlphaFoldDB" id="A0AAP2DLX6"/>
<dbReference type="GO" id="GO:0004180">
    <property type="term" value="F:carboxypeptidase activity"/>
    <property type="evidence" value="ECO:0007669"/>
    <property type="project" value="UniProtKB-KW"/>
</dbReference>
<proteinExistence type="predicted"/>
<organism evidence="2 3">
    <name type="scientific">Chryseosolibacter histidini</name>
    <dbReference type="NCBI Taxonomy" id="2782349"/>
    <lineage>
        <taxon>Bacteria</taxon>
        <taxon>Pseudomonadati</taxon>
        <taxon>Bacteroidota</taxon>
        <taxon>Cytophagia</taxon>
        <taxon>Cytophagales</taxon>
        <taxon>Chryseotaleaceae</taxon>
        <taxon>Chryseosolibacter</taxon>
    </lineage>
</organism>
<gene>
    <name evidence="2" type="ORF">KK083_13535</name>
</gene>
<evidence type="ECO:0000313" key="2">
    <source>
        <dbReference type="EMBL" id="MBT1697909.1"/>
    </source>
</evidence>
<dbReference type="Gene3D" id="3.80.10.10">
    <property type="entry name" value="Ribonuclease Inhibitor"/>
    <property type="match status" value="1"/>
</dbReference>
<dbReference type="PROSITE" id="PS51450">
    <property type="entry name" value="LRR"/>
    <property type="match status" value="1"/>
</dbReference>
<keyword evidence="2" id="KW-0645">Protease</keyword>
<dbReference type="EMBL" id="JAHESF010000012">
    <property type="protein sequence ID" value="MBT1697909.1"/>
    <property type="molecule type" value="Genomic_DNA"/>
</dbReference>